<feature type="domain" description="TRAF-type" evidence="15">
    <location>
        <begin position="105"/>
        <end position="157"/>
    </location>
</feature>
<dbReference type="SUPFAM" id="SSF49599">
    <property type="entry name" value="TRAF domain-like"/>
    <property type="match status" value="3"/>
</dbReference>
<dbReference type="InterPro" id="IPR017907">
    <property type="entry name" value="Znf_RING_CS"/>
</dbReference>
<dbReference type="InterPro" id="IPR002083">
    <property type="entry name" value="MATH/TRAF_dom"/>
</dbReference>
<dbReference type="OrthoDB" id="5980013at2759"/>
<feature type="domain" description="MATH" evidence="14">
    <location>
        <begin position="404"/>
        <end position="548"/>
    </location>
</feature>
<dbReference type="InterPro" id="IPR012227">
    <property type="entry name" value="TNF_rcpt-assoc_TRAF_met"/>
</dbReference>
<reference evidence="17" key="1">
    <citation type="journal article" date="2017" name="bioRxiv">
        <title>Comparative analysis of the genomes of Stylophora pistillata and Acropora digitifera provides evidence for extensive differences between species of corals.</title>
        <authorList>
            <person name="Voolstra C.R."/>
            <person name="Li Y."/>
            <person name="Liew Y.J."/>
            <person name="Baumgarten S."/>
            <person name="Zoccola D."/>
            <person name="Flot J.-F."/>
            <person name="Tambutte S."/>
            <person name="Allemand D."/>
            <person name="Aranda M."/>
        </authorList>
    </citation>
    <scope>NUCLEOTIDE SEQUENCE [LARGE SCALE GENOMIC DNA]</scope>
</reference>
<dbReference type="PANTHER" id="PTHR10131">
    <property type="entry name" value="TNF RECEPTOR ASSOCIATED FACTOR"/>
    <property type="match status" value="1"/>
</dbReference>
<keyword evidence="17" id="KW-1185">Reference proteome</keyword>
<dbReference type="InterPro" id="IPR001841">
    <property type="entry name" value="Znf_RING"/>
</dbReference>
<evidence type="ECO:0000256" key="3">
    <source>
        <dbReference type="ARBA" id="ARBA00022499"/>
    </source>
</evidence>
<dbReference type="GO" id="GO:0005164">
    <property type="term" value="F:tumor necrosis factor receptor binding"/>
    <property type="evidence" value="ECO:0007669"/>
    <property type="project" value="TreeGrafter"/>
</dbReference>
<evidence type="ECO:0000256" key="10">
    <source>
        <dbReference type="ARBA" id="ARBA00023054"/>
    </source>
</evidence>
<dbReference type="EMBL" id="LSMT01000236">
    <property type="protein sequence ID" value="PFX22536.1"/>
    <property type="molecule type" value="Genomic_DNA"/>
</dbReference>
<dbReference type="GO" id="GO:0009898">
    <property type="term" value="C:cytoplasmic side of plasma membrane"/>
    <property type="evidence" value="ECO:0007669"/>
    <property type="project" value="TreeGrafter"/>
</dbReference>
<evidence type="ECO:0000259" key="14">
    <source>
        <dbReference type="PROSITE" id="PS50144"/>
    </source>
</evidence>
<keyword evidence="10 12" id="KW-0175">Coiled coil</keyword>
<keyword evidence="8 11" id="KW-0862">Zinc</keyword>
<evidence type="ECO:0000313" key="16">
    <source>
        <dbReference type="EMBL" id="PFX22536.1"/>
    </source>
</evidence>
<evidence type="ECO:0000256" key="6">
    <source>
        <dbReference type="ARBA" id="ARBA00022737"/>
    </source>
</evidence>
<keyword evidence="2" id="KW-0963">Cytoplasm</keyword>
<evidence type="ECO:0000259" key="15">
    <source>
        <dbReference type="PROSITE" id="PS50145"/>
    </source>
</evidence>
<evidence type="ECO:0000256" key="7">
    <source>
        <dbReference type="ARBA" id="ARBA00022771"/>
    </source>
</evidence>
<evidence type="ECO:0000256" key="8">
    <source>
        <dbReference type="ARBA" id="ARBA00022833"/>
    </source>
</evidence>
<dbReference type="InterPro" id="IPR008974">
    <property type="entry name" value="TRAF-like"/>
</dbReference>
<dbReference type="FunFam" id="2.60.210.10:FF:000001">
    <property type="entry name" value="TNF receptor-associated factor"/>
    <property type="match status" value="1"/>
</dbReference>
<evidence type="ECO:0000256" key="11">
    <source>
        <dbReference type="PROSITE-ProRule" id="PRU00207"/>
    </source>
</evidence>
<dbReference type="STRING" id="50429.A0A2B4RZF5"/>
<dbReference type="PROSITE" id="PS50144">
    <property type="entry name" value="MATH"/>
    <property type="match status" value="1"/>
</dbReference>
<name>A0A2B4RZF5_STYPI</name>
<dbReference type="Proteomes" id="UP000225706">
    <property type="component" value="Unassembled WGS sequence"/>
</dbReference>
<feature type="coiled-coil region" evidence="12">
    <location>
        <begin position="255"/>
        <end position="282"/>
    </location>
</feature>
<evidence type="ECO:0000259" key="13">
    <source>
        <dbReference type="PROSITE" id="PS50089"/>
    </source>
</evidence>
<evidence type="ECO:0000256" key="1">
    <source>
        <dbReference type="ARBA" id="ARBA00004496"/>
    </source>
</evidence>
<evidence type="ECO:0000313" key="17">
    <source>
        <dbReference type="Proteomes" id="UP000225706"/>
    </source>
</evidence>
<dbReference type="SUPFAM" id="SSF57850">
    <property type="entry name" value="RING/U-box"/>
    <property type="match status" value="1"/>
</dbReference>
<dbReference type="GO" id="GO:0006915">
    <property type="term" value="P:apoptotic process"/>
    <property type="evidence" value="ECO:0007669"/>
    <property type="project" value="UniProtKB-KW"/>
</dbReference>
<dbReference type="SMART" id="SM00184">
    <property type="entry name" value="RING"/>
    <property type="match status" value="1"/>
</dbReference>
<dbReference type="PROSITE" id="PS00518">
    <property type="entry name" value="ZF_RING_1"/>
    <property type="match status" value="1"/>
</dbReference>
<accession>A0A2B4RZF5</accession>
<protein>
    <submittedName>
        <fullName evidence="16">TNF receptor-associated factor 3</fullName>
    </submittedName>
</protein>
<proteinExistence type="predicted"/>
<dbReference type="GO" id="GO:0007165">
    <property type="term" value="P:signal transduction"/>
    <property type="evidence" value="ECO:0007669"/>
    <property type="project" value="InterPro"/>
</dbReference>
<keyword evidence="3" id="KW-1017">Isopeptide bond</keyword>
<keyword evidence="6" id="KW-0677">Repeat</keyword>
<feature type="zinc finger region" description="TRAF-type" evidence="11">
    <location>
        <begin position="159"/>
        <end position="215"/>
    </location>
</feature>
<dbReference type="GO" id="GO:0042981">
    <property type="term" value="P:regulation of apoptotic process"/>
    <property type="evidence" value="ECO:0007669"/>
    <property type="project" value="InterPro"/>
</dbReference>
<feature type="domain" description="TRAF-type" evidence="15">
    <location>
        <begin position="159"/>
        <end position="215"/>
    </location>
</feature>
<dbReference type="Pfam" id="PF13923">
    <property type="entry name" value="zf-C3HC4_2"/>
    <property type="match status" value="1"/>
</dbReference>
<gene>
    <name evidence="16" type="primary">Traf3</name>
    <name evidence="16" type="ORF">AWC38_SpisGene12951</name>
</gene>
<evidence type="ECO:0000256" key="2">
    <source>
        <dbReference type="ARBA" id="ARBA00022490"/>
    </source>
</evidence>
<dbReference type="Pfam" id="PF02176">
    <property type="entry name" value="zf-TRAF"/>
    <property type="match status" value="1"/>
</dbReference>
<dbReference type="PROSITE" id="PS50145">
    <property type="entry name" value="ZF_TRAF"/>
    <property type="match status" value="2"/>
</dbReference>
<dbReference type="AlphaFoldDB" id="A0A2B4RZF5"/>
<comment type="subcellular location">
    <subcellularLocation>
        <location evidence="1">Cytoplasm</location>
    </subcellularLocation>
</comment>
<feature type="domain" description="RING-type" evidence="13">
    <location>
        <begin position="23"/>
        <end position="61"/>
    </location>
</feature>
<keyword evidence="5 11" id="KW-0479">Metal-binding</keyword>
<keyword evidence="4" id="KW-0053">Apoptosis</keyword>
<dbReference type="SMART" id="SM00061">
    <property type="entry name" value="MATH"/>
    <property type="match status" value="1"/>
</dbReference>
<dbReference type="GO" id="GO:0043122">
    <property type="term" value="P:regulation of canonical NF-kappaB signal transduction"/>
    <property type="evidence" value="ECO:0007669"/>
    <property type="project" value="TreeGrafter"/>
</dbReference>
<organism evidence="16 17">
    <name type="scientific">Stylophora pistillata</name>
    <name type="common">Smooth cauliflower coral</name>
    <dbReference type="NCBI Taxonomy" id="50429"/>
    <lineage>
        <taxon>Eukaryota</taxon>
        <taxon>Metazoa</taxon>
        <taxon>Cnidaria</taxon>
        <taxon>Anthozoa</taxon>
        <taxon>Hexacorallia</taxon>
        <taxon>Scleractinia</taxon>
        <taxon>Astrocoeniina</taxon>
        <taxon>Pocilloporidae</taxon>
        <taxon>Stylophora</taxon>
    </lineage>
</organism>
<evidence type="ECO:0000256" key="12">
    <source>
        <dbReference type="SAM" id="Coils"/>
    </source>
</evidence>
<keyword evidence="16" id="KW-0675">Receptor</keyword>
<dbReference type="InterPro" id="IPR001293">
    <property type="entry name" value="Znf_TRAF"/>
</dbReference>
<evidence type="ECO:0000256" key="5">
    <source>
        <dbReference type="ARBA" id="ARBA00022723"/>
    </source>
</evidence>
<dbReference type="PANTHER" id="PTHR10131:SF153">
    <property type="entry name" value="RING-TYPE DOMAIN-CONTAINING PROTEIN"/>
    <property type="match status" value="1"/>
</dbReference>
<comment type="caution">
    <text evidence="16">The sequence shown here is derived from an EMBL/GenBank/DDBJ whole genome shotgun (WGS) entry which is preliminary data.</text>
</comment>
<keyword evidence="7 11" id="KW-0863">Zinc-finger</keyword>
<dbReference type="InterPro" id="IPR049342">
    <property type="entry name" value="TRAF1-6_MATH_dom"/>
</dbReference>
<dbReference type="Gene3D" id="2.60.210.10">
    <property type="entry name" value="Apoptosis, Tumor Necrosis Factor Receptor Associated Protein 2, Chain A"/>
    <property type="match status" value="1"/>
</dbReference>
<dbReference type="GO" id="GO:0005737">
    <property type="term" value="C:cytoplasm"/>
    <property type="evidence" value="ECO:0007669"/>
    <property type="project" value="UniProtKB-SubCell"/>
</dbReference>
<dbReference type="InterPro" id="IPR013083">
    <property type="entry name" value="Znf_RING/FYVE/PHD"/>
</dbReference>
<sequence length="559" mass="64499">MVTKIEELVDTKFVNKVDDRLKCPFCIKVFDEPWQTSCGHRFCKDCLERLLGQENPGCPIDGESISRLQSFRDKCCEREVLNLQCLCRFNKKGCEWKGELRHLRAHEDSCQHGAIECQACGETVERRHLKAHREHDCINRAVACTYCGGKVRHNNMKDHLDVCPKFPIQCILNCGEEGIPRDTMEEHVTTFCLRAEHLCPFSVHGCEFKGTKETIDQHIVENIESHLEMMNYSSHECKEKSKQMEEKICRLEEEKTALEHQLQNQAEELAAARQNIRTHQTKLSMVENSMIEQKRTTKKLLGDLKVFEESRTKGDVVSSQMEEIMNALREHDKKVSSLHGEVARLKLSPASPKGASDCRPNSAVSLAREYDRRLERNEHQLALHDIQLSDHDMQIQMLEATSYNGTYFWKIDRYRQRFHEAVAGKTLSIYSPAFYVGRFGYKVCARLYPNGDGIGKGTHISMFFVVMKGEYDALLPWLFLQKVHFRLIDQDRIRDTYDAFRPEPNSSSFKRPTSDMNIASGCPTFISHVELRQGGYIRNDTMFVKITVDTTGLQGDMWQ</sequence>
<dbReference type="PROSITE" id="PS50089">
    <property type="entry name" value="ZF_RING_2"/>
    <property type="match status" value="1"/>
</dbReference>
<keyword evidence="9" id="KW-0832">Ubl conjugation</keyword>
<feature type="zinc finger region" description="TRAF-type" evidence="11">
    <location>
        <begin position="105"/>
        <end position="157"/>
    </location>
</feature>
<evidence type="ECO:0000256" key="4">
    <source>
        <dbReference type="ARBA" id="ARBA00022703"/>
    </source>
</evidence>
<dbReference type="Pfam" id="PF21355">
    <property type="entry name" value="TRAF-mep_MATH"/>
    <property type="match status" value="1"/>
</dbReference>
<dbReference type="Gene3D" id="3.30.40.10">
    <property type="entry name" value="Zinc/RING finger domain, C3HC4 (zinc finger)"/>
    <property type="match status" value="3"/>
</dbReference>
<dbReference type="GO" id="GO:0008270">
    <property type="term" value="F:zinc ion binding"/>
    <property type="evidence" value="ECO:0007669"/>
    <property type="project" value="UniProtKB-KW"/>
</dbReference>
<evidence type="ECO:0000256" key="9">
    <source>
        <dbReference type="ARBA" id="ARBA00022843"/>
    </source>
</evidence>
<dbReference type="PIRSF" id="PIRSF015614">
    <property type="entry name" value="TRAF"/>
    <property type="match status" value="1"/>
</dbReference>